<keyword evidence="2" id="KW-0805">Transcription regulation</keyword>
<comment type="caution">
    <text evidence="9">The sequence shown here is derived from an EMBL/GenBank/DDBJ whole genome shotgun (WGS) entry which is preliminary data.</text>
</comment>
<name>A0A9X8MPS7_9ACTN</name>
<evidence type="ECO:0000256" key="3">
    <source>
        <dbReference type="ARBA" id="ARBA00023082"/>
    </source>
</evidence>
<evidence type="ECO:0000256" key="4">
    <source>
        <dbReference type="ARBA" id="ARBA00023125"/>
    </source>
</evidence>
<feature type="domain" description="RNA polymerase sigma factor 70 region 4 type 2" evidence="8">
    <location>
        <begin position="173"/>
        <end position="225"/>
    </location>
</feature>
<dbReference type="SUPFAM" id="SSF88946">
    <property type="entry name" value="Sigma2 domain of RNA polymerase sigma factors"/>
    <property type="match status" value="1"/>
</dbReference>
<evidence type="ECO:0000313" key="10">
    <source>
        <dbReference type="Proteomes" id="UP000184388"/>
    </source>
</evidence>
<dbReference type="GO" id="GO:0003677">
    <property type="term" value="F:DNA binding"/>
    <property type="evidence" value="ECO:0007669"/>
    <property type="project" value="UniProtKB-KW"/>
</dbReference>
<dbReference type="PANTHER" id="PTHR43133:SF50">
    <property type="entry name" value="ECF RNA POLYMERASE SIGMA FACTOR SIGM"/>
    <property type="match status" value="1"/>
</dbReference>
<dbReference type="InterPro" id="IPR013324">
    <property type="entry name" value="RNA_pol_sigma_r3/r4-like"/>
</dbReference>
<dbReference type="PANTHER" id="PTHR43133">
    <property type="entry name" value="RNA POLYMERASE ECF-TYPE SIGMA FACTO"/>
    <property type="match status" value="1"/>
</dbReference>
<evidence type="ECO:0000256" key="2">
    <source>
        <dbReference type="ARBA" id="ARBA00023015"/>
    </source>
</evidence>
<dbReference type="Pfam" id="PF04542">
    <property type="entry name" value="Sigma70_r2"/>
    <property type="match status" value="1"/>
</dbReference>
<dbReference type="InterPro" id="IPR013249">
    <property type="entry name" value="RNA_pol_sigma70_r4_t2"/>
</dbReference>
<protein>
    <submittedName>
        <fullName evidence="9">RNA polymerase sigma-70 factor, sigma-E family</fullName>
    </submittedName>
</protein>
<dbReference type="SUPFAM" id="SSF88659">
    <property type="entry name" value="Sigma3 and sigma4 domains of RNA polymerase sigma factors"/>
    <property type="match status" value="1"/>
</dbReference>
<gene>
    <name evidence="9" type="ORF">SAMN05216268_10457</name>
</gene>
<keyword evidence="5" id="KW-0804">Transcription</keyword>
<evidence type="ECO:0000259" key="8">
    <source>
        <dbReference type="Pfam" id="PF08281"/>
    </source>
</evidence>
<feature type="compositionally biased region" description="Polar residues" evidence="6">
    <location>
        <begin position="22"/>
        <end position="41"/>
    </location>
</feature>
<dbReference type="InterPro" id="IPR007627">
    <property type="entry name" value="RNA_pol_sigma70_r2"/>
</dbReference>
<dbReference type="EMBL" id="FRBK01000004">
    <property type="protein sequence ID" value="SHL36444.1"/>
    <property type="molecule type" value="Genomic_DNA"/>
</dbReference>
<dbReference type="InterPro" id="IPR014284">
    <property type="entry name" value="RNA_pol_sigma-70_dom"/>
</dbReference>
<evidence type="ECO:0000313" key="9">
    <source>
        <dbReference type="EMBL" id="SHL36444.1"/>
    </source>
</evidence>
<evidence type="ECO:0000256" key="1">
    <source>
        <dbReference type="ARBA" id="ARBA00010641"/>
    </source>
</evidence>
<reference evidence="10" key="1">
    <citation type="submission" date="2016-11" db="EMBL/GenBank/DDBJ databases">
        <authorList>
            <person name="Jaros S."/>
            <person name="Januszkiewicz K."/>
            <person name="Wedrychowicz H."/>
        </authorList>
    </citation>
    <scope>NUCLEOTIDE SEQUENCE [LARGE SCALE GENOMIC DNA]</scope>
    <source>
        <strain evidence="10">CGMCC 4.3555</strain>
    </source>
</reference>
<comment type="similarity">
    <text evidence="1">Belongs to the sigma-70 factor family. ECF subfamily.</text>
</comment>
<evidence type="ECO:0000259" key="7">
    <source>
        <dbReference type="Pfam" id="PF04542"/>
    </source>
</evidence>
<dbReference type="InterPro" id="IPR036388">
    <property type="entry name" value="WH-like_DNA-bd_sf"/>
</dbReference>
<organism evidence="9 10">
    <name type="scientific">Streptomyces yunnanensis</name>
    <dbReference type="NCBI Taxonomy" id="156453"/>
    <lineage>
        <taxon>Bacteria</taxon>
        <taxon>Bacillati</taxon>
        <taxon>Actinomycetota</taxon>
        <taxon>Actinomycetes</taxon>
        <taxon>Kitasatosporales</taxon>
        <taxon>Streptomycetaceae</taxon>
        <taxon>Streptomyces</taxon>
    </lineage>
</organism>
<dbReference type="NCBIfam" id="TIGR02937">
    <property type="entry name" value="sigma70-ECF"/>
    <property type="match status" value="1"/>
</dbReference>
<sequence length="234" mass="25723">MKPLLPRSVDAPATRIPDEPSPLQSTQPTAGTPEAMSNNAAGTAERPLFPAGSAPMAPADDAEATLDLRNADRDAAIAHLFDQHYMRLLRLAVLLGAEQDAEDIVSEAFYQLHHRWAKLKTPGAAAGYLRSIVCNQARMRIRRLKIIRHHTYQEPDDLVHSAEQQVLLNDEQRAVVAALRTLTSRQRQVLVLKYWLDLKEAEIAETLKISAGAVKSHTARGMAKLATVMTGGLQ</sequence>
<dbReference type="Proteomes" id="UP000184388">
    <property type="component" value="Unassembled WGS sequence"/>
</dbReference>
<dbReference type="CDD" id="cd06171">
    <property type="entry name" value="Sigma70_r4"/>
    <property type="match status" value="1"/>
</dbReference>
<dbReference type="InterPro" id="IPR039425">
    <property type="entry name" value="RNA_pol_sigma-70-like"/>
</dbReference>
<accession>A0A9X8MPS7</accession>
<feature type="domain" description="RNA polymerase sigma-70 region 2" evidence="7">
    <location>
        <begin position="80"/>
        <end position="144"/>
    </location>
</feature>
<dbReference type="InterPro" id="IPR013325">
    <property type="entry name" value="RNA_pol_sigma_r2"/>
</dbReference>
<dbReference type="Gene3D" id="1.10.1740.10">
    <property type="match status" value="1"/>
</dbReference>
<dbReference type="AlphaFoldDB" id="A0A9X8MPS7"/>
<keyword evidence="4" id="KW-0238">DNA-binding</keyword>
<dbReference type="GO" id="GO:0016987">
    <property type="term" value="F:sigma factor activity"/>
    <property type="evidence" value="ECO:0007669"/>
    <property type="project" value="UniProtKB-KW"/>
</dbReference>
<evidence type="ECO:0000256" key="5">
    <source>
        <dbReference type="ARBA" id="ARBA00023163"/>
    </source>
</evidence>
<evidence type="ECO:0000256" key="6">
    <source>
        <dbReference type="SAM" id="MobiDB-lite"/>
    </source>
</evidence>
<dbReference type="Gene3D" id="1.10.10.10">
    <property type="entry name" value="Winged helix-like DNA-binding domain superfamily/Winged helix DNA-binding domain"/>
    <property type="match status" value="1"/>
</dbReference>
<dbReference type="Pfam" id="PF08281">
    <property type="entry name" value="Sigma70_r4_2"/>
    <property type="match status" value="1"/>
</dbReference>
<feature type="region of interest" description="Disordered" evidence="6">
    <location>
        <begin position="1"/>
        <end position="57"/>
    </location>
</feature>
<dbReference type="GO" id="GO:0006352">
    <property type="term" value="P:DNA-templated transcription initiation"/>
    <property type="evidence" value="ECO:0007669"/>
    <property type="project" value="InterPro"/>
</dbReference>
<keyword evidence="3" id="KW-0731">Sigma factor</keyword>
<proteinExistence type="inferred from homology"/>